<proteinExistence type="predicted"/>
<protein>
    <submittedName>
        <fullName evidence="1">Uncharacterized protein</fullName>
    </submittedName>
</protein>
<reference evidence="2" key="1">
    <citation type="submission" date="2017-06" db="EMBL/GenBank/DDBJ databases">
        <authorList>
            <person name="Varghese N."/>
            <person name="Submissions S."/>
        </authorList>
    </citation>
    <scope>NUCLEOTIDE SEQUENCE [LARGE SCALE GENOMIC DNA]</scope>
    <source>
        <strain evidence="2">NKM1</strain>
    </source>
</reference>
<evidence type="ECO:0000313" key="2">
    <source>
        <dbReference type="Proteomes" id="UP000198432"/>
    </source>
</evidence>
<dbReference type="Proteomes" id="UP000198432">
    <property type="component" value="Unassembled WGS sequence"/>
</dbReference>
<name>A0A239F8X9_9BACT</name>
<dbReference type="EMBL" id="FZOQ01000008">
    <property type="protein sequence ID" value="SNS52773.1"/>
    <property type="molecule type" value="Genomic_DNA"/>
</dbReference>
<gene>
    <name evidence="1" type="ORF">SAMN06296052_10849</name>
</gene>
<evidence type="ECO:0000313" key="1">
    <source>
        <dbReference type="EMBL" id="SNS52773.1"/>
    </source>
</evidence>
<dbReference type="AlphaFoldDB" id="A0A239F8X9"/>
<keyword evidence="2" id="KW-1185">Reference proteome</keyword>
<accession>A0A239F8X9</accession>
<organism evidence="1 2">
    <name type="scientific">Pontibacter ummariensis</name>
    <dbReference type="NCBI Taxonomy" id="1610492"/>
    <lineage>
        <taxon>Bacteria</taxon>
        <taxon>Pseudomonadati</taxon>
        <taxon>Bacteroidota</taxon>
        <taxon>Cytophagia</taxon>
        <taxon>Cytophagales</taxon>
        <taxon>Hymenobacteraceae</taxon>
        <taxon>Pontibacter</taxon>
    </lineage>
</organism>
<sequence>MQLNPKGVMVAVMIIDVIAKDTTIPSFEKDRTLNDMLLASFIAIDRPK</sequence>